<sequence>DSFILTLGHMSRPPLSLQGAAHLHPNQTERHRRRRGVSGLRLRHAGHALRRSPAALGAGSGHSEESRCCDGHDDGILDQQAAGWLQRKPRCCPCIAQLSRTKGQRPGHRARRSRTPGSPRAGGATEIASSRQQRRNDFTRRCCCCSLFRWRRQPLATPASGPSGRCPGRCPLHPVFVEPASLPAGQDAIVRARRSILDSSLWPEPAPRLQRPPKLPSLGDSFRRQSAYGVTSMRMPEPADARAVACAAQSGSGGGAAALQRERRSLMWPSVKMNESYTIAVSGGQVNISAPEPWGAMYGLETLAQLISRYPDGSSAPERDCGSRTAGILLDTSRHYLPVRTIMQNLGAYSGRHVYSQQDVASIVEHARRRGIRVVPEFDTPRPHPVVGAGRPGLLTRLLQRQGIAPDGTYGP</sequence>
<evidence type="ECO:0000256" key="7">
    <source>
        <dbReference type="SAM" id="MobiDB-lite"/>
    </source>
</evidence>
<dbReference type="InterPro" id="IPR017853">
    <property type="entry name" value="GH"/>
</dbReference>
<dbReference type="InterPro" id="IPR025705">
    <property type="entry name" value="Beta_hexosaminidase_sua/sub"/>
</dbReference>
<comment type="catalytic activity">
    <reaction evidence="1">
        <text>Hydrolysis of terminal non-reducing N-acetyl-D-hexosamine residues in N-acetyl-beta-D-hexosaminides.</text>
        <dbReference type="EC" id="3.2.1.52"/>
    </reaction>
</comment>
<evidence type="ECO:0000256" key="1">
    <source>
        <dbReference type="ARBA" id="ARBA00001231"/>
    </source>
</evidence>
<dbReference type="SUPFAM" id="SSF55545">
    <property type="entry name" value="beta-N-acetylhexosaminidase-like domain"/>
    <property type="match status" value="1"/>
</dbReference>
<feature type="region of interest" description="Disordered" evidence="7">
    <location>
        <begin position="102"/>
        <end position="132"/>
    </location>
</feature>
<keyword evidence="6" id="KW-0326">Glycosidase</keyword>
<comment type="similarity">
    <text evidence="2">Belongs to the glycosyl hydrolase 20 family.</text>
</comment>
<evidence type="ECO:0000259" key="8">
    <source>
        <dbReference type="Pfam" id="PF00728"/>
    </source>
</evidence>
<evidence type="ECO:0000256" key="4">
    <source>
        <dbReference type="ARBA" id="ARBA00022801"/>
    </source>
</evidence>
<dbReference type="InterPro" id="IPR015883">
    <property type="entry name" value="Glyco_hydro_20_cat"/>
</dbReference>
<dbReference type="AlphaFoldDB" id="A0A1I8FLQ5"/>
<dbReference type="Pfam" id="PF00728">
    <property type="entry name" value="Glyco_hydro_20"/>
    <property type="match status" value="1"/>
</dbReference>
<dbReference type="GO" id="GO:0005764">
    <property type="term" value="C:lysosome"/>
    <property type="evidence" value="ECO:0007669"/>
    <property type="project" value="TreeGrafter"/>
</dbReference>
<dbReference type="GO" id="GO:0030203">
    <property type="term" value="P:glycosaminoglycan metabolic process"/>
    <property type="evidence" value="ECO:0007669"/>
    <property type="project" value="TreeGrafter"/>
</dbReference>
<dbReference type="PANTHER" id="PTHR22600">
    <property type="entry name" value="BETA-HEXOSAMINIDASE"/>
    <property type="match status" value="1"/>
</dbReference>
<accession>A0A1I8FLQ5</accession>
<dbReference type="Pfam" id="PF14845">
    <property type="entry name" value="Glycohydro_20b2"/>
    <property type="match status" value="1"/>
</dbReference>
<proteinExistence type="inferred from homology"/>
<name>A0A1I8FLQ5_9PLAT</name>
<evidence type="ECO:0000256" key="6">
    <source>
        <dbReference type="ARBA" id="ARBA00023295"/>
    </source>
</evidence>
<dbReference type="PANTHER" id="PTHR22600:SF21">
    <property type="entry name" value="BETA-HEXOSAMINIDASE A"/>
    <property type="match status" value="1"/>
</dbReference>
<feature type="domain" description="Beta-hexosaminidase eukaryotic type N-terminal" evidence="9">
    <location>
        <begin position="266"/>
        <end position="306"/>
    </location>
</feature>
<dbReference type="GO" id="GO:0016020">
    <property type="term" value="C:membrane"/>
    <property type="evidence" value="ECO:0007669"/>
    <property type="project" value="TreeGrafter"/>
</dbReference>
<dbReference type="Gene3D" id="3.30.379.10">
    <property type="entry name" value="Chitobiase/beta-hexosaminidase domain 2-like"/>
    <property type="match status" value="1"/>
</dbReference>
<dbReference type="GO" id="GO:0006689">
    <property type="term" value="P:ganglioside catabolic process"/>
    <property type="evidence" value="ECO:0007669"/>
    <property type="project" value="TreeGrafter"/>
</dbReference>
<keyword evidence="10" id="KW-1185">Reference proteome</keyword>
<dbReference type="GO" id="GO:0004563">
    <property type="term" value="F:beta-N-acetylhexosaminidase activity"/>
    <property type="evidence" value="ECO:0007669"/>
    <property type="project" value="UniProtKB-EC"/>
</dbReference>
<dbReference type="EC" id="3.2.1.52" evidence="3"/>
<dbReference type="InterPro" id="IPR029018">
    <property type="entry name" value="Hex-like_dom2"/>
</dbReference>
<protein>
    <recommendedName>
        <fullName evidence="3">beta-N-acetylhexosaminidase</fullName>
        <ecNumber evidence="3">3.2.1.52</ecNumber>
    </recommendedName>
</protein>
<keyword evidence="5" id="KW-0325">Glycoprotein</keyword>
<dbReference type="GO" id="GO:0005975">
    <property type="term" value="P:carbohydrate metabolic process"/>
    <property type="evidence" value="ECO:0007669"/>
    <property type="project" value="InterPro"/>
</dbReference>
<feature type="domain" description="Glycoside hydrolase family 20 catalytic" evidence="8">
    <location>
        <begin position="347"/>
        <end position="382"/>
    </location>
</feature>
<organism evidence="10 11">
    <name type="scientific">Macrostomum lignano</name>
    <dbReference type="NCBI Taxonomy" id="282301"/>
    <lineage>
        <taxon>Eukaryota</taxon>
        <taxon>Metazoa</taxon>
        <taxon>Spiralia</taxon>
        <taxon>Lophotrochozoa</taxon>
        <taxon>Platyhelminthes</taxon>
        <taxon>Rhabditophora</taxon>
        <taxon>Macrostomorpha</taxon>
        <taxon>Macrostomida</taxon>
        <taxon>Macrostomidae</taxon>
        <taxon>Macrostomum</taxon>
    </lineage>
</organism>
<dbReference type="SUPFAM" id="SSF51445">
    <property type="entry name" value="(Trans)glycosidases"/>
    <property type="match status" value="1"/>
</dbReference>
<evidence type="ECO:0000313" key="10">
    <source>
        <dbReference type="Proteomes" id="UP000095280"/>
    </source>
</evidence>
<evidence type="ECO:0000256" key="3">
    <source>
        <dbReference type="ARBA" id="ARBA00012663"/>
    </source>
</evidence>
<evidence type="ECO:0000256" key="2">
    <source>
        <dbReference type="ARBA" id="ARBA00006285"/>
    </source>
</evidence>
<dbReference type="InterPro" id="IPR029019">
    <property type="entry name" value="HEX_eukaryotic_N"/>
</dbReference>
<dbReference type="Proteomes" id="UP000095280">
    <property type="component" value="Unplaced"/>
</dbReference>
<keyword evidence="4" id="KW-0378">Hydrolase</keyword>
<feature type="compositionally biased region" description="Basic residues" evidence="7">
    <location>
        <begin position="102"/>
        <end position="114"/>
    </location>
</feature>
<dbReference type="Gene3D" id="3.20.20.80">
    <property type="entry name" value="Glycosidases"/>
    <property type="match status" value="1"/>
</dbReference>
<dbReference type="WBParaSite" id="maker-unitig_38213-snap-gene-0.1-mRNA-1">
    <property type="protein sequence ID" value="maker-unitig_38213-snap-gene-0.1-mRNA-1"/>
    <property type="gene ID" value="maker-unitig_38213-snap-gene-0.1"/>
</dbReference>
<evidence type="ECO:0000259" key="9">
    <source>
        <dbReference type="Pfam" id="PF14845"/>
    </source>
</evidence>
<evidence type="ECO:0000313" key="11">
    <source>
        <dbReference type="WBParaSite" id="maker-unitig_38213-snap-gene-0.1-mRNA-1"/>
    </source>
</evidence>
<reference evidence="11" key="1">
    <citation type="submission" date="2016-11" db="UniProtKB">
        <authorList>
            <consortium name="WormBaseParasite"/>
        </authorList>
    </citation>
    <scope>IDENTIFICATION</scope>
</reference>
<evidence type="ECO:0000256" key="5">
    <source>
        <dbReference type="ARBA" id="ARBA00023180"/>
    </source>
</evidence>